<dbReference type="Proteomes" id="UP001595462">
    <property type="component" value="Unassembled WGS sequence"/>
</dbReference>
<proteinExistence type="predicted"/>
<gene>
    <name evidence="1" type="ORF">ACFOSU_04180</name>
</gene>
<evidence type="ECO:0000313" key="2">
    <source>
        <dbReference type="Proteomes" id="UP001595462"/>
    </source>
</evidence>
<protein>
    <submittedName>
        <fullName evidence="1">Uncharacterized protein</fullName>
    </submittedName>
</protein>
<organism evidence="1 2">
    <name type="scientific">Salinisphaera aquimarina</name>
    <dbReference type="NCBI Taxonomy" id="2094031"/>
    <lineage>
        <taxon>Bacteria</taxon>
        <taxon>Pseudomonadati</taxon>
        <taxon>Pseudomonadota</taxon>
        <taxon>Gammaproteobacteria</taxon>
        <taxon>Salinisphaerales</taxon>
        <taxon>Salinisphaeraceae</taxon>
        <taxon>Salinisphaera</taxon>
    </lineage>
</organism>
<evidence type="ECO:0000313" key="1">
    <source>
        <dbReference type="EMBL" id="MFC3103082.1"/>
    </source>
</evidence>
<reference evidence="2" key="1">
    <citation type="journal article" date="2019" name="Int. J. Syst. Evol. Microbiol.">
        <title>The Global Catalogue of Microorganisms (GCM) 10K type strain sequencing project: providing services to taxonomists for standard genome sequencing and annotation.</title>
        <authorList>
            <consortium name="The Broad Institute Genomics Platform"/>
            <consortium name="The Broad Institute Genome Sequencing Center for Infectious Disease"/>
            <person name="Wu L."/>
            <person name="Ma J."/>
        </authorList>
    </citation>
    <scope>NUCLEOTIDE SEQUENCE [LARGE SCALE GENOMIC DNA]</scope>
    <source>
        <strain evidence="2">KCTC 52640</strain>
    </source>
</reference>
<keyword evidence="2" id="KW-1185">Reference proteome</keyword>
<name>A0ABV7EN16_9GAMM</name>
<sequence>MTIEAIAATTAITAVPGCRRARTDVDMMTRKSAELYGTRAADMNSARSSIWIIPLSIFW</sequence>
<dbReference type="EMBL" id="JBHRSS010000003">
    <property type="protein sequence ID" value="MFC3103082.1"/>
    <property type="molecule type" value="Genomic_DNA"/>
</dbReference>
<dbReference type="RefSeq" id="WP_380686765.1">
    <property type="nucleotide sequence ID" value="NZ_JBHRSS010000003.1"/>
</dbReference>
<comment type="caution">
    <text evidence="1">The sequence shown here is derived from an EMBL/GenBank/DDBJ whole genome shotgun (WGS) entry which is preliminary data.</text>
</comment>
<accession>A0ABV7EN16</accession>